<keyword evidence="3" id="KW-1185">Reference proteome</keyword>
<feature type="chain" id="PRO_5020532580" evidence="1">
    <location>
        <begin position="22"/>
        <end position="161"/>
    </location>
</feature>
<dbReference type="EMBL" id="RYFI01000024">
    <property type="protein sequence ID" value="RXF68722.1"/>
    <property type="molecule type" value="Genomic_DNA"/>
</dbReference>
<gene>
    <name evidence="2" type="ORF">EK403_19330</name>
</gene>
<dbReference type="OrthoDB" id="8446687at2"/>
<dbReference type="Proteomes" id="UP000289708">
    <property type="component" value="Unassembled WGS sequence"/>
</dbReference>
<dbReference type="RefSeq" id="WP_128779103.1">
    <property type="nucleotide sequence ID" value="NZ_RYFI01000024.1"/>
</dbReference>
<organism evidence="2 3">
    <name type="scientific">Hansschlegelia zhihuaiae</name>
    <dbReference type="NCBI Taxonomy" id="405005"/>
    <lineage>
        <taxon>Bacteria</taxon>
        <taxon>Pseudomonadati</taxon>
        <taxon>Pseudomonadota</taxon>
        <taxon>Alphaproteobacteria</taxon>
        <taxon>Hyphomicrobiales</taxon>
        <taxon>Methylopilaceae</taxon>
        <taxon>Hansschlegelia</taxon>
    </lineage>
</organism>
<reference evidence="2 3" key="1">
    <citation type="submission" date="2018-12" db="EMBL/GenBank/DDBJ databases">
        <title>bacterium Hansschlegelia zhihuaiae S113.</title>
        <authorList>
            <person name="He J."/>
        </authorList>
    </citation>
    <scope>NUCLEOTIDE SEQUENCE [LARGE SCALE GENOMIC DNA]</scope>
    <source>
        <strain evidence="2 3">S 113</strain>
    </source>
</reference>
<accession>A0A4V1KHX6</accession>
<feature type="signal peptide" evidence="1">
    <location>
        <begin position="1"/>
        <end position="21"/>
    </location>
</feature>
<evidence type="ECO:0000256" key="1">
    <source>
        <dbReference type="SAM" id="SignalP"/>
    </source>
</evidence>
<keyword evidence="1" id="KW-0732">Signal</keyword>
<evidence type="ECO:0000313" key="3">
    <source>
        <dbReference type="Proteomes" id="UP000289708"/>
    </source>
</evidence>
<proteinExistence type="predicted"/>
<protein>
    <submittedName>
        <fullName evidence="2">Uncharacterized protein</fullName>
    </submittedName>
</protein>
<sequence length="161" mass="17053">MRSAVFASLALMAAAPLPAGADDCAAVAAAYEKLAVAPAYRQTIKTFGQPPVEAMAIGDMFYVNDGDGWQSIRMKPGGRAEMMSQVVGQSGGLKDCVRKPDQTLNGVAVKVYGYRPPAMGDADPSGAQTLWVGAEDGLPRRMETDGVELDISYDDVRPPKE</sequence>
<comment type="caution">
    <text evidence="2">The sequence shown here is derived from an EMBL/GenBank/DDBJ whole genome shotgun (WGS) entry which is preliminary data.</text>
</comment>
<evidence type="ECO:0000313" key="2">
    <source>
        <dbReference type="EMBL" id="RXF68722.1"/>
    </source>
</evidence>
<dbReference type="AlphaFoldDB" id="A0A4V1KHX6"/>
<name>A0A4V1KHX6_9HYPH</name>